<dbReference type="EMBL" id="JAOCDZ010000033">
    <property type="protein sequence ID" value="MDH0739989.1"/>
    <property type="molecule type" value="Genomic_DNA"/>
</dbReference>
<evidence type="ECO:0000313" key="3">
    <source>
        <dbReference type="Proteomes" id="UP001161094"/>
    </source>
</evidence>
<gene>
    <name evidence="2" type="ORF">N5D93_29600</name>
</gene>
<accession>A0AA42S783</accession>
<dbReference type="Proteomes" id="UP001161094">
    <property type="component" value="Unassembled WGS sequence"/>
</dbReference>
<keyword evidence="1" id="KW-1133">Transmembrane helix</keyword>
<proteinExistence type="predicted"/>
<feature type="transmembrane region" description="Helical" evidence="1">
    <location>
        <begin position="33"/>
        <end position="52"/>
    </location>
</feature>
<reference evidence="2" key="1">
    <citation type="submission" date="2022-09" db="EMBL/GenBank/DDBJ databases">
        <title>Intensive care unit water sources are persistently colonized with multi-drug resistant bacteria and are the site of extensive horizontal gene transfer of antibiotic resistance genes.</title>
        <authorList>
            <person name="Diorio-Toth L."/>
        </authorList>
    </citation>
    <scope>NUCLEOTIDE SEQUENCE</scope>
    <source>
        <strain evidence="2">GD03843</strain>
    </source>
</reference>
<dbReference type="KEGG" id="asw:CVS48_15020"/>
<evidence type="ECO:0000313" key="2">
    <source>
        <dbReference type="EMBL" id="MDH0739989.1"/>
    </source>
</evidence>
<comment type="caution">
    <text evidence="2">The sequence shown here is derived from an EMBL/GenBank/DDBJ whole genome shotgun (WGS) entry which is preliminary data.</text>
</comment>
<dbReference type="RefSeq" id="WP_100855132.1">
    <property type="nucleotide sequence ID" value="NZ_CADIJT010000026.1"/>
</dbReference>
<sequence>MKSDDVVEMEPVERGNRSLLRDLKDIDARRPDFPGEHVIVFGLGALLMVAGLKGRTFFKRTVLTAAGTALMGRAASGTGGIAKLARVVKKLG</sequence>
<name>A0AA42S783_9BURK</name>
<dbReference type="AlphaFoldDB" id="A0AA42S783"/>
<evidence type="ECO:0000256" key="1">
    <source>
        <dbReference type="SAM" id="Phobius"/>
    </source>
</evidence>
<keyword evidence="1" id="KW-0812">Transmembrane</keyword>
<keyword evidence="1" id="KW-0472">Membrane</keyword>
<organism evidence="2 3">
    <name type="scientific">Achromobacter spanius</name>
    <dbReference type="NCBI Taxonomy" id="217203"/>
    <lineage>
        <taxon>Bacteria</taxon>
        <taxon>Pseudomonadati</taxon>
        <taxon>Pseudomonadota</taxon>
        <taxon>Betaproteobacteria</taxon>
        <taxon>Burkholderiales</taxon>
        <taxon>Alcaligenaceae</taxon>
        <taxon>Achromobacter</taxon>
    </lineage>
</organism>
<protein>
    <submittedName>
        <fullName evidence="2">Uncharacterized protein</fullName>
    </submittedName>
</protein>